<dbReference type="EMBL" id="HG792025">
    <property type="protein sequence ID" value="CDM38346.1"/>
    <property type="molecule type" value="Genomic_DNA"/>
</dbReference>
<evidence type="ECO:0000313" key="2">
    <source>
        <dbReference type="Proteomes" id="UP000030686"/>
    </source>
</evidence>
<organism evidence="1 2">
    <name type="scientific">Penicillium roqueforti (strain FM164)</name>
    <dbReference type="NCBI Taxonomy" id="1365484"/>
    <lineage>
        <taxon>Eukaryota</taxon>
        <taxon>Fungi</taxon>
        <taxon>Dikarya</taxon>
        <taxon>Ascomycota</taxon>
        <taxon>Pezizomycotina</taxon>
        <taxon>Eurotiomycetes</taxon>
        <taxon>Eurotiomycetidae</taxon>
        <taxon>Eurotiales</taxon>
        <taxon>Aspergillaceae</taxon>
        <taxon>Penicillium</taxon>
    </lineage>
</organism>
<gene>
    <name evidence="1" type="ORF">PROQFM164_S11g000049</name>
</gene>
<name>W6QQW3_PENRF</name>
<keyword evidence="2" id="KW-1185">Reference proteome</keyword>
<dbReference type="OrthoDB" id="4366832at2759"/>
<protein>
    <recommendedName>
        <fullName evidence="3">Transposable element</fullName>
    </recommendedName>
</protein>
<evidence type="ECO:0008006" key="3">
    <source>
        <dbReference type="Google" id="ProtNLM"/>
    </source>
</evidence>
<sequence length="66" mass="7642">MRLHRLSTRTYLILADLEAVQSGSLRLLYLDGFRNIVREGRLDSEIDDLFGVVTNRYTEEDLANLN</sequence>
<accession>W6QQW3</accession>
<dbReference type="AlphaFoldDB" id="W6QQW3"/>
<dbReference type="STRING" id="1365484.W6QQW3"/>
<dbReference type="Proteomes" id="UP000030686">
    <property type="component" value="Unassembled WGS sequence"/>
</dbReference>
<reference evidence="1" key="1">
    <citation type="journal article" date="2014" name="Nat. Commun.">
        <title>Multiple recent horizontal transfers of a large genomic region in cheese making fungi.</title>
        <authorList>
            <person name="Cheeseman K."/>
            <person name="Ropars J."/>
            <person name="Renault P."/>
            <person name="Dupont J."/>
            <person name="Gouzy J."/>
            <person name="Branca A."/>
            <person name="Abraham A.L."/>
            <person name="Ceppi M."/>
            <person name="Conseiller E."/>
            <person name="Debuchy R."/>
            <person name="Malagnac F."/>
            <person name="Goarin A."/>
            <person name="Silar P."/>
            <person name="Lacoste S."/>
            <person name="Sallet E."/>
            <person name="Bensimon A."/>
            <person name="Giraud T."/>
            <person name="Brygoo Y."/>
        </authorList>
    </citation>
    <scope>NUCLEOTIDE SEQUENCE [LARGE SCALE GENOMIC DNA]</scope>
    <source>
        <strain evidence="1">FM164</strain>
    </source>
</reference>
<evidence type="ECO:0000313" key="1">
    <source>
        <dbReference type="EMBL" id="CDM38346.1"/>
    </source>
</evidence>
<proteinExistence type="predicted"/>